<dbReference type="AlphaFoldDB" id="A0A319DYJ3"/>
<dbReference type="InterPro" id="IPR050357">
    <property type="entry name" value="Arrestin_domain-protein"/>
</dbReference>
<feature type="region of interest" description="Disordered" evidence="2">
    <location>
        <begin position="302"/>
        <end position="323"/>
    </location>
</feature>
<keyword evidence="4" id="KW-1185">Reference proteome</keyword>
<dbReference type="GO" id="GO:0005886">
    <property type="term" value="C:plasma membrane"/>
    <property type="evidence" value="ECO:0007669"/>
    <property type="project" value="TreeGrafter"/>
</dbReference>
<dbReference type="STRING" id="1448318.A0A319DYJ3"/>
<organism evidence="3 4">
    <name type="scientific">Aspergillus sclerotiicarbonarius (strain CBS 121057 / IBT 28362)</name>
    <dbReference type="NCBI Taxonomy" id="1448318"/>
    <lineage>
        <taxon>Eukaryota</taxon>
        <taxon>Fungi</taxon>
        <taxon>Dikarya</taxon>
        <taxon>Ascomycota</taxon>
        <taxon>Pezizomycotina</taxon>
        <taxon>Eurotiomycetes</taxon>
        <taxon>Eurotiomycetidae</taxon>
        <taxon>Eurotiales</taxon>
        <taxon>Aspergillaceae</taxon>
        <taxon>Aspergillus</taxon>
        <taxon>Aspergillus subgen. Circumdati</taxon>
    </lineage>
</organism>
<feature type="compositionally biased region" description="Basic and acidic residues" evidence="2">
    <location>
        <begin position="309"/>
        <end position="322"/>
    </location>
</feature>
<evidence type="ECO:0000256" key="1">
    <source>
        <dbReference type="ARBA" id="ARBA00005298"/>
    </source>
</evidence>
<dbReference type="EMBL" id="KZ826388">
    <property type="protein sequence ID" value="PYI02881.1"/>
    <property type="molecule type" value="Genomic_DNA"/>
</dbReference>
<dbReference type="VEuPathDB" id="FungiDB:BO78DRAFT_213056"/>
<gene>
    <name evidence="3" type="ORF">BO78DRAFT_213056</name>
</gene>
<comment type="similarity">
    <text evidence="1">Belongs to the arrestin family.</text>
</comment>
<dbReference type="GO" id="GO:0031625">
    <property type="term" value="F:ubiquitin protein ligase binding"/>
    <property type="evidence" value="ECO:0007669"/>
    <property type="project" value="TreeGrafter"/>
</dbReference>
<dbReference type="SUPFAM" id="SSF81296">
    <property type="entry name" value="E set domains"/>
    <property type="match status" value="1"/>
</dbReference>
<accession>A0A319DYJ3</accession>
<sequence>MLRQSLQIAKKATQRLSTHDDPNDLSLDLSITEPAVFVPTYTDKPAVLRGTCQLKVKDNLTVKRLTVNFRGTSRVTWPHGFHDTQTVTDTTLTLFSPQAPDATLPSYSGRLFDETQTSSLGKRWRWWNAVTSTLCSNGSYGKASGPKYQRLSAGIHTYDFEMVLHSHLPESVQIRQSQVRYQVRACVECPGFLKRSVVRNKAITTVHCPAEDNVEDAEPVYVARAWKGLLQCGILVSRRGAPLGDRLPVSVSFTELAKAEFRGLRVFLSENVQYHQKDGLACCPGPFRRVLLYEKVEGPVSTPSLHRAGNADDERPESEAKGDGAMAKMIGDPEMPGGSVPEEGETTLDLTLQLPGCHLHSTPDGTQGMHYDTRYKNVRVSHWLEFVFVVCPKESLGGSSNDRIVQKVAKVPLALRSCYAQHANASLPAYS</sequence>
<dbReference type="GO" id="GO:0030674">
    <property type="term" value="F:protein-macromolecule adaptor activity"/>
    <property type="evidence" value="ECO:0007669"/>
    <property type="project" value="TreeGrafter"/>
</dbReference>
<proteinExistence type="inferred from homology"/>
<dbReference type="Gene3D" id="2.60.40.640">
    <property type="match status" value="1"/>
</dbReference>
<evidence type="ECO:0000256" key="2">
    <source>
        <dbReference type="SAM" id="MobiDB-lite"/>
    </source>
</evidence>
<dbReference type="InterPro" id="IPR014756">
    <property type="entry name" value="Ig_E-set"/>
</dbReference>
<evidence type="ECO:0000313" key="3">
    <source>
        <dbReference type="EMBL" id="PYI02881.1"/>
    </source>
</evidence>
<dbReference type="Proteomes" id="UP000248423">
    <property type="component" value="Unassembled WGS sequence"/>
</dbReference>
<name>A0A319DYJ3_ASPSB</name>
<dbReference type="PANTHER" id="PTHR11188:SF17">
    <property type="entry name" value="FI21816P1"/>
    <property type="match status" value="1"/>
</dbReference>
<dbReference type="InterPro" id="IPR014752">
    <property type="entry name" value="Arrestin-like_C"/>
</dbReference>
<dbReference type="OrthoDB" id="2333384at2759"/>
<evidence type="ECO:0000313" key="4">
    <source>
        <dbReference type="Proteomes" id="UP000248423"/>
    </source>
</evidence>
<dbReference type="GO" id="GO:0070086">
    <property type="term" value="P:ubiquitin-dependent endocytosis"/>
    <property type="evidence" value="ECO:0007669"/>
    <property type="project" value="TreeGrafter"/>
</dbReference>
<reference evidence="3 4" key="1">
    <citation type="submission" date="2018-02" db="EMBL/GenBank/DDBJ databases">
        <title>The genomes of Aspergillus section Nigri reveals drivers in fungal speciation.</title>
        <authorList>
            <consortium name="DOE Joint Genome Institute"/>
            <person name="Vesth T.C."/>
            <person name="Nybo J."/>
            <person name="Theobald S."/>
            <person name="Brandl J."/>
            <person name="Frisvad J.C."/>
            <person name="Nielsen K.F."/>
            <person name="Lyhne E.K."/>
            <person name="Kogle M.E."/>
            <person name="Kuo A."/>
            <person name="Riley R."/>
            <person name="Clum A."/>
            <person name="Nolan M."/>
            <person name="Lipzen A."/>
            <person name="Salamov A."/>
            <person name="Henrissat B."/>
            <person name="Wiebenga A."/>
            <person name="De vries R.P."/>
            <person name="Grigoriev I.V."/>
            <person name="Mortensen U.H."/>
            <person name="Andersen M.R."/>
            <person name="Baker S.E."/>
        </authorList>
    </citation>
    <scope>NUCLEOTIDE SEQUENCE [LARGE SCALE GENOMIC DNA]</scope>
    <source>
        <strain evidence="3 4">CBS 121057</strain>
    </source>
</reference>
<protein>
    <submittedName>
        <fullName evidence="3">Arrestin domain-containing protein</fullName>
    </submittedName>
</protein>
<dbReference type="PANTHER" id="PTHR11188">
    <property type="entry name" value="ARRESTIN DOMAIN CONTAINING PROTEIN"/>
    <property type="match status" value="1"/>
</dbReference>
<dbReference type="GO" id="GO:0005829">
    <property type="term" value="C:cytosol"/>
    <property type="evidence" value="ECO:0007669"/>
    <property type="project" value="TreeGrafter"/>
</dbReference>